<dbReference type="RefSeq" id="WP_197642046.1">
    <property type="nucleotide sequence ID" value="NZ_JAEACP010000003.1"/>
</dbReference>
<gene>
    <name evidence="2" type="ORF">ACFOD6_17640</name>
</gene>
<dbReference type="Proteomes" id="UP001595445">
    <property type="component" value="Unassembled WGS sequence"/>
</dbReference>
<protein>
    <recommendedName>
        <fullName evidence="4">DUF1036 domain-containing protein</fullName>
    </recommendedName>
</protein>
<keyword evidence="3" id="KW-1185">Reference proteome</keyword>
<name>A0ABV7DXJ3_9RHOB</name>
<sequence>MPRLFAALILIATPALAETPLTGPEFDAATRDSTITYDYGDGLFGTEEYLEGRRVRWAFEGDLCIYGVWYQKGDEICFDYETDPTPACWLYFLEDGKIRGRYMGEGGGWEILESSRDAGPLPCAGPDVGV</sequence>
<evidence type="ECO:0000313" key="3">
    <source>
        <dbReference type="Proteomes" id="UP001595445"/>
    </source>
</evidence>
<dbReference type="EMBL" id="JBHRSM010000026">
    <property type="protein sequence ID" value="MFC3087876.1"/>
    <property type="molecule type" value="Genomic_DNA"/>
</dbReference>
<accession>A0ABV7DXJ3</accession>
<keyword evidence="1" id="KW-0732">Signal</keyword>
<proteinExistence type="predicted"/>
<feature type="signal peptide" evidence="1">
    <location>
        <begin position="1"/>
        <end position="17"/>
    </location>
</feature>
<evidence type="ECO:0000256" key="1">
    <source>
        <dbReference type="SAM" id="SignalP"/>
    </source>
</evidence>
<evidence type="ECO:0000313" key="2">
    <source>
        <dbReference type="EMBL" id="MFC3087876.1"/>
    </source>
</evidence>
<organism evidence="2 3">
    <name type="scientific">Tabrizicola soli</name>
    <dbReference type="NCBI Taxonomy" id="2185115"/>
    <lineage>
        <taxon>Bacteria</taxon>
        <taxon>Pseudomonadati</taxon>
        <taxon>Pseudomonadota</taxon>
        <taxon>Alphaproteobacteria</taxon>
        <taxon>Rhodobacterales</taxon>
        <taxon>Paracoccaceae</taxon>
        <taxon>Tabrizicola</taxon>
    </lineage>
</organism>
<evidence type="ECO:0008006" key="4">
    <source>
        <dbReference type="Google" id="ProtNLM"/>
    </source>
</evidence>
<comment type="caution">
    <text evidence="2">The sequence shown here is derived from an EMBL/GenBank/DDBJ whole genome shotgun (WGS) entry which is preliminary data.</text>
</comment>
<feature type="chain" id="PRO_5046830711" description="DUF1036 domain-containing protein" evidence="1">
    <location>
        <begin position="18"/>
        <end position="130"/>
    </location>
</feature>
<reference evidence="3" key="1">
    <citation type="journal article" date="2019" name="Int. J. Syst. Evol. Microbiol.">
        <title>The Global Catalogue of Microorganisms (GCM) 10K type strain sequencing project: providing services to taxonomists for standard genome sequencing and annotation.</title>
        <authorList>
            <consortium name="The Broad Institute Genomics Platform"/>
            <consortium name="The Broad Institute Genome Sequencing Center for Infectious Disease"/>
            <person name="Wu L."/>
            <person name="Ma J."/>
        </authorList>
    </citation>
    <scope>NUCLEOTIDE SEQUENCE [LARGE SCALE GENOMIC DNA]</scope>
    <source>
        <strain evidence="3">KCTC 62102</strain>
    </source>
</reference>